<organism evidence="1 2">
    <name type="scientific">Persea americana</name>
    <name type="common">Avocado</name>
    <dbReference type="NCBI Taxonomy" id="3435"/>
    <lineage>
        <taxon>Eukaryota</taxon>
        <taxon>Viridiplantae</taxon>
        <taxon>Streptophyta</taxon>
        <taxon>Embryophyta</taxon>
        <taxon>Tracheophyta</taxon>
        <taxon>Spermatophyta</taxon>
        <taxon>Magnoliopsida</taxon>
        <taxon>Magnoliidae</taxon>
        <taxon>Laurales</taxon>
        <taxon>Lauraceae</taxon>
        <taxon>Persea</taxon>
    </lineage>
</organism>
<gene>
    <name evidence="1" type="ORF">MRB53_013934</name>
</gene>
<protein>
    <submittedName>
        <fullName evidence="1">Uncharacterized protein</fullName>
    </submittedName>
</protein>
<evidence type="ECO:0000313" key="2">
    <source>
        <dbReference type="Proteomes" id="UP001234297"/>
    </source>
</evidence>
<dbReference type="Proteomes" id="UP001234297">
    <property type="component" value="Chromosome 4"/>
</dbReference>
<reference evidence="1 2" key="1">
    <citation type="journal article" date="2022" name="Hortic Res">
        <title>A haplotype resolved chromosomal level avocado genome allows analysis of novel avocado genes.</title>
        <authorList>
            <person name="Nath O."/>
            <person name="Fletcher S.J."/>
            <person name="Hayward A."/>
            <person name="Shaw L.M."/>
            <person name="Masouleh A.K."/>
            <person name="Furtado A."/>
            <person name="Henry R.J."/>
            <person name="Mitter N."/>
        </authorList>
    </citation>
    <scope>NUCLEOTIDE SEQUENCE [LARGE SCALE GENOMIC DNA]</scope>
    <source>
        <strain evidence="2">cv. Hass</strain>
    </source>
</reference>
<sequence length="103" mass="11330">MKPKGVDGDNGTSTWLTAGVLKPIEFIPRSEEAPNVPDPYLMQKQTESSLEEVQSLQSSVQQGHPEFRSTVQGLTTIVRSQGWRQLFAGLSINYAKVIRVGSV</sequence>
<name>A0ACC2K9L8_PERAE</name>
<accession>A0ACC2K9L8</accession>
<comment type="caution">
    <text evidence="1">The sequence shown here is derived from an EMBL/GenBank/DDBJ whole genome shotgun (WGS) entry which is preliminary data.</text>
</comment>
<keyword evidence="2" id="KW-1185">Reference proteome</keyword>
<proteinExistence type="predicted"/>
<evidence type="ECO:0000313" key="1">
    <source>
        <dbReference type="EMBL" id="KAJ8617748.1"/>
    </source>
</evidence>
<dbReference type="EMBL" id="CM056812">
    <property type="protein sequence ID" value="KAJ8617748.1"/>
    <property type="molecule type" value="Genomic_DNA"/>
</dbReference>